<keyword evidence="5" id="KW-0964">Secreted</keyword>
<dbReference type="GO" id="GO:0007155">
    <property type="term" value="P:cell adhesion"/>
    <property type="evidence" value="ECO:0007669"/>
    <property type="project" value="InterPro"/>
</dbReference>
<accession>A0A841U262</accession>
<feature type="domain" description="Flagellar hook-associated protein 2 C-terminal" evidence="7">
    <location>
        <begin position="312"/>
        <end position="587"/>
    </location>
</feature>
<feature type="domain" description="Flagellar hook-associated protein 2 N-terminal" evidence="6">
    <location>
        <begin position="11"/>
        <end position="109"/>
    </location>
</feature>
<protein>
    <recommendedName>
        <fullName evidence="5">Flagellar hook-associated protein 2</fullName>
        <shortName evidence="5">HAP2</shortName>
    </recommendedName>
    <alternativeName>
        <fullName evidence="5">Flagellar cap protein</fullName>
    </alternativeName>
</protein>
<dbReference type="GO" id="GO:0009424">
    <property type="term" value="C:bacterial-type flagellum hook"/>
    <property type="evidence" value="ECO:0007669"/>
    <property type="project" value="UniProtKB-UniRule"/>
</dbReference>
<evidence type="ECO:0000259" key="7">
    <source>
        <dbReference type="Pfam" id="PF07195"/>
    </source>
</evidence>
<dbReference type="InterPro" id="IPR010810">
    <property type="entry name" value="Flagellin_hook_IN_motif"/>
</dbReference>
<name>A0A841U262_9BACL</name>
<comment type="subunit">
    <text evidence="2 5">Homopentamer.</text>
</comment>
<comment type="function">
    <text evidence="5">Required for morphogenesis and for the elongation of the flagellar filament by facilitating polymerization of the flagellin monomers at the tip of growing filament. Forms a capping structure, which prevents flagellin subunits (transported through the central channel of the flagellum) from leaking out without polymerization at the distal end.</text>
</comment>
<dbReference type="PANTHER" id="PTHR30288">
    <property type="entry name" value="FLAGELLAR CAP/ASSEMBLY PROTEIN FLID"/>
    <property type="match status" value="1"/>
</dbReference>
<keyword evidence="3" id="KW-0175">Coiled coil</keyword>
<keyword evidence="8" id="KW-0969">Cilium</keyword>
<dbReference type="Proteomes" id="UP000553776">
    <property type="component" value="Unassembled WGS sequence"/>
</dbReference>
<dbReference type="RefSeq" id="WP_185136183.1">
    <property type="nucleotide sequence ID" value="NZ_JACJVR010000050.1"/>
</dbReference>
<dbReference type="PANTHER" id="PTHR30288:SF0">
    <property type="entry name" value="FLAGELLAR HOOK-ASSOCIATED PROTEIN 2"/>
    <property type="match status" value="1"/>
</dbReference>
<dbReference type="InterPro" id="IPR010809">
    <property type="entry name" value="FliD_C"/>
</dbReference>
<dbReference type="Pfam" id="PF07196">
    <property type="entry name" value="Flagellin_IN"/>
    <property type="match status" value="2"/>
</dbReference>
<evidence type="ECO:0000256" key="2">
    <source>
        <dbReference type="ARBA" id="ARBA00011255"/>
    </source>
</evidence>
<evidence type="ECO:0000256" key="3">
    <source>
        <dbReference type="ARBA" id="ARBA00023054"/>
    </source>
</evidence>
<dbReference type="InterPro" id="IPR040026">
    <property type="entry name" value="FliD"/>
</dbReference>
<comment type="caution">
    <text evidence="8">The sequence shown here is derived from an EMBL/GenBank/DDBJ whole genome shotgun (WGS) entry which is preliminary data.</text>
</comment>
<evidence type="ECO:0000259" key="6">
    <source>
        <dbReference type="Pfam" id="PF02465"/>
    </source>
</evidence>
<dbReference type="InterPro" id="IPR003481">
    <property type="entry name" value="FliD_N"/>
</dbReference>
<evidence type="ECO:0000256" key="5">
    <source>
        <dbReference type="RuleBase" id="RU362066"/>
    </source>
</evidence>
<proteinExistence type="inferred from homology"/>
<organism evidence="8 9">
    <name type="scientific">Cohnella xylanilytica</name>
    <dbReference type="NCBI Taxonomy" id="557555"/>
    <lineage>
        <taxon>Bacteria</taxon>
        <taxon>Bacillati</taxon>
        <taxon>Bacillota</taxon>
        <taxon>Bacilli</taxon>
        <taxon>Bacillales</taxon>
        <taxon>Paenibacillaceae</taxon>
        <taxon>Cohnella</taxon>
    </lineage>
</organism>
<comment type="similarity">
    <text evidence="1 5">Belongs to the FliD family.</text>
</comment>
<evidence type="ECO:0000256" key="4">
    <source>
        <dbReference type="ARBA" id="ARBA00023143"/>
    </source>
</evidence>
<keyword evidence="8" id="KW-0966">Cell projection</keyword>
<dbReference type="Pfam" id="PF02465">
    <property type="entry name" value="FliD_N"/>
    <property type="match status" value="1"/>
</dbReference>
<dbReference type="GO" id="GO:0005576">
    <property type="term" value="C:extracellular region"/>
    <property type="evidence" value="ECO:0007669"/>
    <property type="project" value="UniProtKB-SubCell"/>
</dbReference>
<keyword evidence="8" id="KW-0282">Flagellum</keyword>
<dbReference type="AlphaFoldDB" id="A0A841U262"/>
<evidence type="ECO:0000313" key="8">
    <source>
        <dbReference type="EMBL" id="MBB6692190.1"/>
    </source>
</evidence>
<reference evidence="8 9" key="1">
    <citation type="submission" date="2020-08" db="EMBL/GenBank/DDBJ databases">
        <title>Cohnella phylogeny.</title>
        <authorList>
            <person name="Dunlap C."/>
        </authorList>
    </citation>
    <scope>NUCLEOTIDE SEQUENCE [LARGE SCALE GENOMIC DNA]</scope>
    <source>
        <strain evidence="8 9">DSM 25239</strain>
    </source>
</reference>
<evidence type="ECO:0000256" key="1">
    <source>
        <dbReference type="ARBA" id="ARBA00009764"/>
    </source>
</evidence>
<keyword evidence="9" id="KW-1185">Reference proteome</keyword>
<comment type="subcellular location">
    <subcellularLocation>
        <location evidence="5">Secreted</location>
    </subcellularLocation>
    <subcellularLocation>
        <location evidence="5">Bacterial flagellum</location>
    </subcellularLocation>
</comment>
<keyword evidence="4 5" id="KW-0975">Bacterial flagellum</keyword>
<dbReference type="Pfam" id="PF07195">
    <property type="entry name" value="FliD_C"/>
    <property type="match status" value="1"/>
</dbReference>
<evidence type="ECO:0000313" key="9">
    <source>
        <dbReference type="Proteomes" id="UP000553776"/>
    </source>
</evidence>
<dbReference type="GO" id="GO:0009421">
    <property type="term" value="C:bacterial-type flagellum filament cap"/>
    <property type="evidence" value="ECO:0007669"/>
    <property type="project" value="InterPro"/>
</dbReference>
<sequence>MSTIKLGGLATGIDTDTIVKQLMSAKREPLNKLNQQKTKLEWQQEAYRDITIKLVDLRNNKLANLKLASNLNTQSSSVTGNTTAVSVKAQTGAVAGSMSIEVHSLATAASATGASIGKNIDTSKSLADLGLLSSGTSDININGTTITLNSSDKLSDVISKINSTSGANVTAYFDNVSGKLALTAKATGASGSLTYTGELLEKGFGLGTQASASTAASSISKSLGTDASKTLEQLGLATGATSLTINGTMVNLTKDMTLSDVITKINAEAMDVTASFDSATGKLSITSKSNGSNLSISGDLATKLDLSTSKAGADADVTINGIRTTRSSNTFTENGVQITLNAASNGVASTVTTKLDTSKFVDAIKSYITAYNEILDAINPKLSEKRNYSYEPLTEDQKKDMKEEEIELWEKKAKQGLLKNDTILSSLVSNMRLGTMTDVNVNGTNVNITSLGITTGTWEEKGKLKLDEAKLTEALEKNPDQVIGFFTQFTAETDPKKAKLATTPDSGLFNRISNELMTALNSLADKAGTSRVSTSTSEVFNPASLIGEQIRNLDIRIANLNSRLTIIENNYYKQFSSMETAVNKLNAQSSSLFS</sequence>
<dbReference type="GO" id="GO:0071973">
    <property type="term" value="P:bacterial-type flagellum-dependent cell motility"/>
    <property type="evidence" value="ECO:0007669"/>
    <property type="project" value="TreeGrafter"/>
</dbReference>
<gene>
    <name evidence="8" type="primary">fliD</name>
    <name evidence="8" type="ORF">H7B90_12335</name>
</gene>
<dbReference type="EMBL" id="JACJVR010000050">
    <property type="protein sequence ID" value="MBB6692190.1"/>
    <property type="molecule type" value="Genomic_DNA"/>
</dbReference>